<comment type="caution">
    <text evidence="1">The sequence shown here is derived from an EMBL/GenBank/DDBJ whole genome shotgun (WGS) entry which is preliminary data.</text>
</comment>
<keyword evidence="2" id="KW-1185">Reference proteome</keyword>
<reference evidence="1" key="1">
    <citation type="submission" date="2023-06" db="EMBL/GenBank/DDBJ databases">
        <title>Uncultivated large filamentous bacteria from sulfidic sediments reveal new species and different genomic features in energy metabolism and defense.</title>
        <authorList>
            <person name="Fonseca A."/>
        </authorList>
    </citation>
    <scope>NUCLEOTIDE SEQUENCE</scope>
    <source>
        <strain evidence="1">HSG4</strain>
    </source>
</reference>
<organism evidence="1 2">
    <name type="scientific">Candidatus Marithioploca araucensis</name>
    <dbReference type="NCBI Taxonomy" id="70273"/>
    <lineage>
        <taxon>Bacteria</taxon>
        <taxon>Pseudomonadati</taxon>
        <taxon>Pseudomonadota</taxon>
        <taxon>Gammaproteobacteria</taxon>
        <taxon>Thiotrichales</taxon>
        <taxon>Thiotrichaceae</taxon>
        <taxon>Candidatus Marithioploca</taxon>
    </lineage>
</organism>
<dbReference type="EMBL" id="JAUCGM010000621">
    <property type="protein sequence ID" value="MDM8563409.1"/>
    <property type="molecule type" value="Genomic_DNA"/>
</dbReference>
<evidence type="ECO:0000313" key="1">
    <source>
        <dbReference type="EMBL" id="MDM8563409.1"/>
    </source>
</evidence>
<protein>
    <submittedName>
        <fullName evidence="1">IS701 family transposase</fullName>
    </submittedName>
</protein>
<name>A0ABT7VV03_9GAMM</name>
<sequence>MNKLLDIYTDYIISSFDQTTATNLSRLLEGEISHDQVTRFLSQSYFSSSYLWLSVKSVVRDIQNNDGVLIFDDTIVEKPYTNENDIINWHYD</sequence>
<accession>A0ABT7VV03</accession>
<gene>
    <name evidence="1" type="ORF">QUF54_08660</name>
</gene>
<feature type="non-terminal residue" evidence="1">
    <location>
        <position position="92"/>
    </location>
</feature>
<dbReference type="Proteomes" id="UP001171945">
    <property type="component" value="Unassembled WGS sequence"/>
</dbReference>
<evidence type="ECO:0000313" key="2">
    <source>
        <dbReference type="Proteomes" id="UP001171945"/>
    </source>
</evidence>
<proteinExistence type="predicted"/>